<evidence type="ECO:0000313" key="3">
    <source>
        <dbReference type="Proteomes" id="UP000237271"/>
    </source>
</evidence>
<sequence>TSCFGRPLVLLRSTGRLPTTSDDLDYLVYDNEKLVEETQQLREKQKSELESTKIQDGEIKKLQEQVQAGKTREARMSAALKSAAKVMEKNKEQKEELKILYAKFSSVMDTVSEKTMRLEELEKEMEDMKSQKENLEKEALQMFIQNYYAAAEEKCSRLLEKVKHLEE</sequence>
<accession>A0A2P4YJ25</accession>
<protein>
    <submittedName>
        <fullName evidence="2">Uncharacterized protein</fullName>
    </submittedName>
</protein>
<dbReference type="AlphaFoldDB" id="A0A2P4YJ25"/>
<reference evidence="2 3" key="1">
    <citation type="journal article" date="2017" name="Genome Biol. Evol.">
        <title>Phytophthora megakarya and P. palmivora, closely related causal agents of cacao black pod rot, underwent increases in genome sizes and gene numbers by different mechanisms.</title>
        <authorList>
            <person name="Ali S.S."/>
            <person name="Shao J."/>
            <person name="Lary D.J."/>
            <person name="Kronmiller B."/>
            <person name="Shen D."/>
            <person name="Strem M.D."/>
            <person name="Amoako-Attah I."/>
            <person name="Akrofi A.Y."/>
            <person name="Begoude B.A."/>
            <person name="Ten Hoopen G.M."/>
            <person name="Coulibaly K."/>
            <person name="Kebe B.I."/>
            <person name="Melnick R.L."/>
            <person name="Guiltinan M.J."/>
            <person name="Tyler B.M."/>
            <person name="Meinhardt L.W."/>
            <person name="Bailey B.A."/>
        </authorList>
    </citation>
    <scope>NUCLEOTIDE SEQUENCE [LARGE SCALE GENOMIC DNA]</scope>
    <source>
        <strain evidence="3">sbr112.9</strain>
    </source>
</reference>
<name>A0A2P4YJ25_9STRA</name>
<dbReference type="EMBL" id="NCKW01002363">
    <property type="protein sequence ID" value="POM77739.1"/>
    <property type="molecule type" value="Genomic_DNA"/>
</dbReference>
<feature type="non-terminal residue" evidence="2">
    <location>
        <position position="1"/>
    </location>
</feature>
<evidence type="ECO:0000256" key="1">
    <source>
        <dbReference type="SAM" id="Coils"/>
    </source>
</evidence>
<organism evidence="2 3">
    <name type="scientific">Phytophthora palmivora</name>
    <dbReference type="NCBI Taxonomy" id="4796"/>
    <lineage>
        <taxon>Eukaryota</taxon>
        <taxon>Sar</taxon>
        <taxon>Stramenopiles</taxon>
        <taxon>Oomycota</taxon>
        <taxon>Peronosporomycetes</taxon>
        <taxon>Peronosporales</taxon>
        <taxon>Peronosporaceae</taxon>
        <taxon>Phytophthora</taxon>
    </lineage>
</organism>
<keyword evidence="1" id="KW-0175">Coiled coil</keyword>
<dbReference type="OrthoDB" id="129025at2759"/>
<proteinExistence type="predicted"/>
<comment type="caution">
    <text evidence="2">The sequence shown here is derived from an EMBL/GenBank/DDBJ whole genome shotgun (WGS) entry which is preliminary data.</text>
</comment>
<evidence type="ECO:0000313" key="2">
    <source>
        <dbReference type="EMBL" id="POM77739.1"/>
    </source>
</evidence>
<keyword evidence="3" id="KW-1185">Reference proteome</keyword>
<feature type="coiled-coil region" evidence="1">
    <location>
        <begin position="35"/>
        <end position="145"/>
    </location>
</feature>
<gene>
    <name evidence="2" type="ORF">PHPALM_4828</name>
</gene>
<dbReference type="Proteomes" id="UP000237271">
    <property type="component" value="Unassembled WGS sequence"/>
</dbReference>